<sequence>MRSHVYSFLQIIQSLAIWLVQLIQSILGPICFVCAWGILLLLGWNLWSFTRDGIARARQMHRIPCADCR</sequence>
<accession>A0A1Z3HTG8</accession>
<keyword evidence="1" id="KW-1133">Transmembrane helix</keyword>
<protein>
    <submittedName>
        <fullName evidence="2">Uncharacterized protein</fullName>
    </submittedName>
</protein>
<keyword evidence="1" id="KW-0812">Transmembrane</keyword>
<dbReference type="Proteomes" id="UP000191901">
    <property type="component" value="Chromosome"/>
</dbReference>
<gene>
    <name evidence="2" type="ORF">XM38_043840</name>
</gene>
<dbReference type="KEGG" id="hhg:XM38_043840"/>
<evidence type="ECO:0000256" key="1">
    <source>
        <dbReference type="SAM" id="Phobius"/>
    </source>
</evidence>
<name>A0A1Z3HTG8_9CYAN</name>
<reference evidence="2 3" key="1">
    <citation type="journal article" date="2016" name="Biochim. Biophys. Acta">
        <title>Characterization of red-shifted phycobilisomes isolated from the chlorophyll f-containing cyanobacterium Halomicronema hongdechloris.</title>
        <authorList>
            <person name="Li Y."/>
            <person name="Lin Y."/>
            <person name="Garvey C.J."/>
            <person name="Birch D."/>
            <person name="Corkery R.W."/>
            <person name="Loughlin P.C."/>
            <person name="Scheer H."/>
            <person name="Willows R.D."/>
            <person name="Chen M."/>
        </authorList>
    </citation>
    <scope>NUCLEOTIDE SEQUENCE [LARGE SCALE GENOMIC DNA]</scope>
    <source>
        <strain evidence="2 3">C2206</strain>
    </source>
</reference>
<keyword evidence="1" id="KW-0472">Membrane</keyword>
<keyword evidence="3" id="KW-1185">Reference proteome</keyword>
<organism evidence="2 3">
    <name type="scientific">Halomicronema hongdechloris C2206</name>
    <dbReference type="NCBI Taxonomy" id="1641165"/>
    <lineage>
        <taxon>Bacteria</taxon>
        <taxon>Bacillati</taxon>
        <taxon>Cyanobacteriota</taxon>
        <taxon>Cyanophyceae</taxon>
        <taxon>Nodosilineales</taxon>
        <taxon>Nodosilineaceae</taxon>
        <taxon>Halomicronema</taxon>
    </lineage>
</organism>
<evidence type="ECO:0000313" key="2">
    <source>
        <dbReference type="EMBL" id="ASC73417.1"/>
    </source>
</evidence>
<dbReference type="AlphaFoldDB" id="A0A1Z3HTG8"/>
<feature type="transmembrane region" description="Helical" evidence="1">
    <location>
        <begin position="26"/>
        <end position="47"/>
    </location>
</feature>
<evidence type="ECO:0000313" key="3">
    <source>
        <dbReference type="Proteomes" id="UP000191901"/>
    </source>
</evidence>
<dbReference type="STRING" id="1641165.XM38_03610"/>
<proteinExistence type="predicted"/>
<dbReference type="EMBL" id="CP021983">
    <property type="protein sequence ID" value="ASC73417.1"/>
    <property type="molecule type" value="Genomic_DNA"/>
</dbReference>